<feature type="domain" description="MULE transposase" evidence="3">
    <location>
        <begin position="18"/>
        <end position="107"/>
    </location>
</feature>
<keyword evidence="1" id="KW-0479">Metal-binding</keyword>
<dbReference type="PANTHER" id="PTHR31669">
    <property type="entry name" value="PROTEIN FAR1-RELATED SEQUENCE 10-RELATED"/>
    <property type="match status" value="1"/>
</dbReference>
<keyword evidence="1" id="KW-0863">Zinc-finger</keyword>
<dbReference type="GO" id="GO:0008270">
    <property type="term" value="F:zinc ion binding"/>
    <property type="evidence" value="ECO:0007669"/>
    <property type="project" value="UniProtKB-UniRule"/>
</dbReference>
<feature type="chain" id="PRO_5042153361" description="Protein FAR1-RELATED SEQUENCE" evidence="2">
    <location>
        <begin position="23"/>
        <end position="318"/>
    </location>
</feature>
<comment type="similarity">
    <text evidence="1">Belongs to the FHY3/FAR1 family.</text>
</comment>
<dbReference type="PANTHER" id="PTHR31669:SF10">
    <property type="entry name" value="PROTEIN FAR1-RELATED SEQUENCE 6"/>
    <property type="match status" value="1"/>
</dbReference>
<comment type="function">
    <text evidence="1">Putative transcription activator involved in regulating light control of development.</text>
</comment>
<keyword evidence="5" id="KW-1185">Reference proteome</keyword>
<feature type="signal peptide" evidence="2">
    <location>
        <begin position="1"/>
        <end position="22"/>
    </location>
</feature>
<dbReference type="EMBL" id="JARAOO010000011">
    <property type="protein sequence ID" value="KAJ7951917.1"/>
    <property type="molecule type" value="Genomic_DNA"/>
</dbReference>
<comment type="subcellular location">
    <subcellularLocation>
        <location evidence="1">Nucleus</location>
    </subcellularLocation>
</comment>
<dbReference type="GO" id="GO:0005634">
    <property type="term" value="C:nucleus"/>
    <property type="evidence" value="ECO:0007669"/>
    <property type="project" value="UniProtKB-SubCell"/>
</dbReference>
<organism evidence="4 5">
    <name type="scientific">Quillaja saponaria</name>
    <name type="common">Soap bark tree</name>
    <dbReference type="NCBI Taxonomy" id="32244"/>
    <lineage>
        <taxon>Eukaryota</taxon>
        <taxon>Viridiplantae</taxon>
        <taxon>Streptophyta</taxon>
        <taxon>Embryophyta</taxon>
        <taxon>Tracheophyta</taxon>
        <taxon>Spermatophyta</taxon>
        <taxon>Magnoliopsida</taxon>
        <taxon>eudicotyledons</taxon>
        <taxon>Gunneridae</taxon>
        <taxon>Pentapetalae</taxon>
        <taxon>rosids</taxon>
        <taxon>fabids</taxon>
        <taxon>Fabales</taxon>
        <taxon>Quillajaceae</taxon>
        <taxon>Quillaja</taxon>
    </lineage>
</organism>
<gene>
    <name evidence="4" type="ORF">O6P43_027894</name>
</gene>
<accession>A0AAD7L612</accession>
<evidence type="ECO:0000313" key="5">
    <source>
        <dbReference type="Proteomes" id="UP001163823"/>
    </source>
</evidence>
<evidence type="ECO:0000256" key="2">
    <source>
        <dbReference type="SAM" id="SignalP"/>
    </source>
</evidence>
<proteinExistence type="inferred from homology"/>
<dbReference type="InterPro" id="IPR031052">
    <property type="entry name" value="FHY3/FAR1"/>
</dbReference>
<name>A0AAD7L612_QUISA</name>
<dbReference type="KEGG" id="qsa:O6P43_027894"/>
<comment type="caution">
    <text evidence="4">The sequence shown here is derived from an EMBL/GenBank/DDBJ whole genome shotgun (WGS) entry which is preliminary data.</text>
</comment>
<dbReference type="InterPro" id="IPR018289">
    <property type="entry name" value="MULE_transposase_dom"/>
</dbReference>
<dbReference type="Proteomes" id="UP001163823">
    <property type="component" value="Chromosome 11"/>
</dbReference>
<keyword evidence="1" id="KW-0539">Nucleus</keyword>
<dbReference type="Pfam" id="PF10551">
    <property type="entry name" value="MULE"/>
    <property type="match status" value="1"/>
</dbReference>
<reference evidence="4" key="1">
    <citation type="journal article" date="2023" name="Science">
        <title>Elucidation of the pathway for biosynthesis of saponin adjuvants from the soapbark tree.</title>
        <authorList>
            <person name="Reed J."/>
            <person name="Orme A."/>
            <person name="El-Demerdash A."/>
            <person name="Owen C."/>
            <person name="Martin L.B.B."/>
            <person name="Misra R.C."/>
            <person name="Kikuchi S."/>
            <person name="Rejzek M."/>
            <person name="Martin A.C."/>
            <person name="Harkess A."/>
            <person name="Leebens-Mack J."/>
            <person name="Louveau T."/>
            <person name="Stephenson M.J."/>
            <person name="Osbourn A."/>
        </authorList>
    </citation>
    <scope>NUCLEOTIDE SEQUENCE</scope>
    <source>
        <strain evidence="4">S10</strain>
    </source>
</reference>
<protein>
    <recommendedName>
        <fullName evidence="1">Protein FAR1-RELATED SEQUENCE</fullName>
    </recommendedName>
</protein>
<keyword evidence="1" id="KW-0862">Zinc</keyword>
<dbReference type="GO" id="GO:0006355">
    <property type="term" value="P:regulation of DNA-templated transcription"/>
    <property type="evidence" value="ECO:0007669"/>
    <property type="project" value="UniProtKB-UniRule"/>
</dbReference>
<dbReference type="AlphaFoldDB" id="A0AAD7L612"/>
<keyword evidence="2" id="KW-0732">Signal</keyword>
<evidence type="ECO:0000256" key="1">
    <source>
        <dbReference type="RuleBase" id="RU367018"/>
    </source>
</evidence>
<sequence>MPGLGLHVVILVMLFILTTHICQTIMRSLVAFVGINHNGQSVLLGTGQLAGETTKSYAWFFRAWLTCTSGCSPQTIITDRCKVLQSAILEVFPRSQHCFGLSHIMKRVPQKLGGLQNYDAIKKTLIKAVYKSLKVIEFEAAWGYLIQSYGVIDHEWLRPLYEDRVQWAPVYLKDTFFAVMSAPRPGETLTPFFNRYVHKQTTLKEFLDKYELALQKKHEEEFAADTESRSSSPMLKTRCSFELQLSEVYTREIFKKFQFEVEAMCSCFSTTLLHVEGPNIIFLVKERVLDEGITREVRDFEVLVQQDSRRSSLRLQLL</sequence>
<evidence type="ECO:0000313" key="4">
    <source>
        <dbReference type="EMBL" id="KAJ7951917.1"/>
    </source>
</evidence>
<evidence type="ECO:0000259" key="3">
    <source>
        <dbReference type="Pfam" id="PF10551"/>
    </source>
</evidence>